<gene>
    <name evidence="1" type="ORF">C8N42_1217</name>
</gene>
<evidence type="ECO:0000313" key="2">
    <source>
        <dbReference type="Proteomes" id="UP000244077"/>
    </source>
</evidence>
<keyword evidence="2" id="KW-1185">Reference proteome</keyword>
<comment type="caution">
    <text evidence="1">The sequence shown here is derived from an EMBL/GenBank/DDBJ whole genome shotgun (WGS) entry which is preliminary data.</text>
</comment>
<evidence type="ECO:0000313" key="1">
    <source>
        <dbReference type="EMBL" id="PTQ66971.1"/>
    </source>
</evidence>
<accession>A0A2T5H5W7</accession>
<proteinExistence type="predicted"/>
<dbReference type="AlphaFoldDB" id="A0A2T5H5W7"/>
<dbReference type="EMBL" id="QAOH01000021">
    <property type="protein sequence ID" value="PTQ66971.1"/>
    <property type="molecule type" value="Genomic_DNA"/>
</dbReference>
<sequence>MKQATRQYGPLQPLAEQHCITTKLDALMALCDQPEANFTAITRSKLLDSALHEAMELAVKAVNA</sequence>
<name>A0A2T5H5W7_9RHOB</name>
<dbReference type="RefSeq" id="WP_170109360.1">
    <property type="nucleotide sequence ID" value="NZ_QAOH01000021.1"/>
</dbReference>
<protein>
    <submittedName>
        <fullName evidence="1">Uncharacterized protein</fullName>
    </submittedName>
</protein>
<organism evidence="1 2">
    <name type="scientific">Celeribacter persicus</name>
    <dbReference type="NCBI Taxonomy" id="1651082"/>
    <lineage>
        <taxon>Bacteria</taxon>
        <taxon>Pseudomonadati</taxon>
        <taxon>Pseudomonadota</taxon>
        <taxon>Alphaproteobacteria</taxon>
        <taxon>Rhodobacterales</taxon>
        <taxon>Roseobacteraceae</taxon>
        <taxon>Celeribacter</taxon>
    </lineage>
</organism>
<reference evidence="1 2" key="1">
    <citation type="submission" date="2018-04" db="EMBL/GenBank/DDBJ databases">
        <title>Genomic Encyclopedia of Archaeal and Bacterial Type Strains, Phase II (KMG-II): from individual species to whole genera.</title>
        <authorList>
            <person name="Goeker M."/>
        </authorList>
    </citation>
    <scope>NUCLEOTIDE SEQUENCE [LARGE SCALE GENOMIC DNA]</scope>
    <source>
        <strain evidence="1 2">DSM 100434</strain>
    </source>
</reference>
<dbReference type="Proteomes" id="UP000244077">
    <property type="component" value="Unassembled WGS sequence"/>
</dbReference>